<evidence type="ECO:0000256" key="1">
    <source>
        <dbReference type="ARBA" id="ARBA00004167"/>
    </source>
</evidence>
<protein>
    <submittedName>
        <fullName evidence="8">Zn finger containing DnaJ-class molecular chaperone</fullName>
    </submittedName>
</protein>
<name>A9DCT5_HOEPD</name>
<comment type="subcellular location">
    <subcellularLocation>
        <location evidence="1">Membrane</location>
        <topology evidence="1">Single-pass membrane protein</topology>
    </subcellularLocation>
</comment>
<dbReference type="Proteomes" id="UP000004291">
    <property type="component" value="Chromosome"/>
</dbReference>
<evidence type="ECO:0000313" key="8">
    <source>
        <dbReference type="EMBL" id="EDQ32202.1"/>
    </source>
</evidence>
<evidence type="ECO:0000256" key="2">
    <source>
        <dbReference type="ARBA" id="ARBA00022692"/>
    </source>
</evidence>
<dbReference type="STRING" id="411684.HPDFL43_06967"/>
<evidence type="ECO:0000256" key="6">
    <source>
        <dbReference type="SAM" id="Phobius"/>
    </source>
</evidence>
<dbReference type="CDD" id="cd06257">
    <property type="entry name" value="DnaJ"/>
    <property type="match status" value="1"/>
</dbReference>
<sequence length="231" mass="24338">MSPIALFFGGLLILLAIAGSLLSVRPAVLAAILRFGLPVILGSIGLVMILVGRGGLGFPLLALAVGMFVRARRAQNATRQPGGHSHVRSAALEMELDLDTGAMNGLVLAGSFEGQELDALDEADLMQLHSELAADPESLGLLEAYLDRRMPDWRSGPDMDNDAGLGAAPSSGSMTQKEAYEVLGLAPGASEAEIREAHRRLMKRMHPDAGGTAFLAGRINAAKDVLLRRHG</sequence>
<keyword evidence="3 6" id="KW-1133">Transmembrane helix</keyword>
<comment type="similarity">
    <text evidence="5">Belongs to the TIM14 family.</text>
</comment>
<dbReference type="HOGENOM" id="CLU_017633_13_1_5"/>
<dbReference type="OrthoDB" id="9811070at2"/>
<dbReference type="Pfam" id="PF00226">
    <property type="entry name" value="DnaJ"/>
    <property type="match status" value="1"/>
</dbReference>
<dbReference type="GO" id="GO:0016020">
    <property type="term" value="C:membrane"/>
    <property type="evidence" value="ECO:0007669"/>
    <property type="project" value="UniProtKB-SubCell"/>
</dbReference>
<dbReference type="PANTHER" id="PTHR12763">
    <property type="match status" value="1"/>
</dbReference>
<reference evidence="8 9" key="1">
    <citation type="submission" date="2007-10" db="EMBL/GenBank/DDBJ databases">
        <authorList>
            <person name="Wagner-Dobler I."/>
            <person name="Ferriera S."/>
            <person name="Johnson J."/>
            <person name="Kravitz S."/>
            <person name="Beeson K."/>
            <person name="Sutton G."/>
            <person name="Rogers Y.-H."/>
            <person name="Friedman R."/>
            <person name="Frazier M."/>
            <person name="Venter J.C."/>
        </authorList>
    </citation>
    <scope>NUCLEOTIDE SEQUENCE [LARGE SCALE GENOMIC DNA]</scope>
    <source>
        <strain evidence="8 9">DFL-43</strain>
    </source>
</reference>
<evidence type="ECO:0000256" key="4">
    <source>
        <dbReference type="ARBA" id="ARBA00023136"/>
    </source>
</evidence>
<gene>
    <name evidence="8" type="ORF">HPDFL43_06967</name>
</gene>
<dbReference type="PANTHER" id="PTHR12763:SF28">
    <property type="entry name" value="GEO10507P1-RELATED"/>
    <property type="match status" value="1"/>
</dbReference>
<accession>A9DCT5</accession>
<dbReference type="InterPro" id="IPR036869">
    <property type="entry name" value="J_dom_sf"/>
</dbReference>
<evidence type="ECO:0000259" key="7">
    <source>
        <dbReference type="PROSITE" id="PS50076"/>
    </source>
</evidence>
<feature type="transmembrane region" description="Helical" evidence="6">
    <location>
        <begin position="40"/>
        <end position="69"/>
    </location>
</feature>
<keyword evidence="4 6" id="KW-0472">Membrane</keyword>
<dbReference type="PROSITE" id="PS50076">
    <property type="entry name" value="DNAJ_2"/>
    <property type="match status" value="1"/>
</dbReference>
<dbReference type="Gene3D" id="1.10.287.110">
    <property type="entry name" value="DnaJ domain"/>
    <property type="match status" value="1"/>
</dbReference>
<dbReference type="eggNOG" id="COG2214">
    <property type="taxonomic scope" value="Bacteria"/>
</dbReference>
<reference evidence="8 9" key="2">
    <citation type="submission" date="2012-06" db="EMBL/GenBank/DDBJ databases">
        <authorList>
            <person name="Fiebig A."/>
        </authorList>
    </citation>
    <scope>NUCLEOTIDE SEQUENCE [LARGE SCALE GENOMIC DNA]</scope>
    <source>
        <strain evidence="8 9">DFL-43</strain>
    </source>
</reference>
<evidence type="ECO:0000256" key="5">
    <source>
        <dbReference type="ARBA" id="ARBA00038105"/>
    </source>
</evidence>
<proteinExistence type="inferred from homology"/>
<keyword evidence="9" id="KW-1185">Reference proteome</keyword>
<organism evidence="8 9">
    <name type="scientific">Hoeflea phototrophica (strain DSM 17068 / NCIMB 14078 / DFL-43)</name>
    <dbReference type="NCBI Taxonomy" id="411684"/>
    <lineage>
        <taxon>Bacteria</taxon>
        <taxon>Pseudomonadati</taxon>
        <taxon>Pseudomonadota</taxon>
        <taxon>Alphaproteobacteria</taxon>
        <taxon>Hyphomicrobiales</taxon>
        <taxon>Rhizobiaceae</taxon>
        <taxon>Hoeflea</taxon>
    </lineage>
</organism>
<keyword evidence="2 6" id="KW-0812">Transmembrane</keyword>
<evidence type="ECO:0000313" key="9">
    <source>
        <dbReference type="Proteomes" id="UP000004291"/>
    </source>
</evidence>
<dbReference type="EMBL" id="ABIA03000002">
    <property type="protein sequence ID" value="EDQ32202.1"/>
    <property type="molecule type" value="Genomic_DNA"/>
</dbReference>
<evidence type="ECO:0000256" key="3">
    <source>
        <dbReference type="ARBA" id="ARBA00022989"/>
    </source>
</evidence>
<dbReference type="PRINTS" id="PR00625">
    <property type="entry name" value="JDOMAIN"/>
</dbReference>
<dbReference type="InterPro" id="IPR001623">
    <property type="entry name" value="DnaJ_domain"/>
</dbReference>
<dbReference type="SMART" id="SM00271">
    <property type="entry name" value="DnaJ"/>
    <property type="match status" value="1"/>
</dbReference>
<feature type="domain" description="J" evidence="7">
    <location>
        <begin position="178"/>
        <end position="231"/>
    </location>
</feature>
<comment type="caution">
    <text evidence="8">The sequence shown here is derived from an EMBL/GenBank/DDBJ whole genome shotgun (WGS) entry which is preliminary data.</text>
</comment>
<dbReference type="SUPFAM" id="SSF46565">
    <property type="entry name" value="Chaperone J-domain"/>
    <property type="match status" value="1"/>
</dbReference>
<dbReference type="AlphaFoldDB" id="A9DCT5"/>